<dbReference type="RefSeq" id="WP_053186117.1">
    <property type="nucleotide sequence ID" value="NZ_LGIA01000181.1"/>
</dbReference>
<reference evidence="7" key="1">
    <citation type="submission" date="2015-07" db="EMBL/GenBank/DDBJ databases">
        <title>Genome sequencing of Sunxiuqinia dokdonensis strain SK.</title>
        <authorList>
            <person name="Ahn S."/>
            <person name="Kim B.-C."/>
        </authorList>
    </citation>
    <scope>NUCLEOTIDE SEQUENCE [LARGE SCALE GENOMIC DNA]</scope>
    <source>
        <strain evidence="7">SK</strain>
    </source>
</reference>
<dbReference type="CDD" id="cd06171">
    <property type="entry name" value="Sigma70_r4"/>
    <property type="match status" value="1"/>
</dbReference>
<dbReference type="GO" id="GO:0006352">
    <property type="term" value="P:DNA-templated transcription initiation"/>
    <property type="evidence" value="ECO:0007669"/>
    <property type="project" value="InterPro"/>
</dbReference>
<dbReference type="Gene3D" id="1.10.1740.10">
    <property type="match status" value="1"/>
</dbReference>
<evidence type="ECO:0000256" key="1">
    <source>
        <dbReference type="ARBA" id="ARBA00010641"/>
    </source>
</evidence>
<dbReference type="InterPro" id="IPR013249">
    <property type="entry name" value="RNA_pol_sigma70_r4_t2"/>
</dbReference>
<accession>A0A0L8V5D8</accession>
<evidence type="ECO:0000313" key="7">
    <source>
        <dbReference type="Proteomes" id="UP000036958"/>
    </source>
</evidence>
<dbReference type="Gene3D" id="1.10.10.10">
    <property type="entry name" value="Winged helix-like DNA-binding domain superfamily/Winged helix DNA-binding domain"/>
    <property type="match status" value="1"/>
</dbReference>
<evidence type="ECO:0000256" key="2">
    <source>
        <dbReference type="ARBA" id="ARBA00023015"/>
    </source>
</evidence>
<comment type="similarity">
    <text evidence="1">Belongs to the sigma-70 factor family. ECF subfamily.</text>
</comment>
<dbReference type="GO" id="GO:0003677">
    <property type="term" value="F:DNA binding"/>
    <property type="evidence" value="ECO:0007669"/>
    <property type="project" value="InterPro"/>
</dbReference>
<protein>
    <recommendedName>
        <fullName evidence="5">HTH luxR-type domain-containing protein</fullName>
    </recommendedName>
</protein>
<dbReference type="GO" id="GO:0016987">
    <property type="term" value="F:sigma factor activity"/>
    <property type="evidence" value="ECO:0007669"/>
    <property type="project" value="UniProtKB-KW"/>
</dbReference>
<dbReference type="NCBIfam" id="TIGR02937">
    <property type="entry name" value="sigma70-ECF"/>
    <property type="match status" value="1"/>
</dbReference>
<dbReference type="STRING" id="1409788.NC99_35590"/>
<keyword evidence="2" id="KW-0805">Transcription regulation</keyword>
<comment type="caution">
    <text evidence="6">The sequence shown here is derived from an EMBL/GenBank/DDBJ whole genome shotgun (WGS) entry which is preliminary data.</text>
</comment>
<dbReference type="EMBL" id="LGIA01000181">
    <property type="protein sequence ID" value="KOH43639.1"/>
    <property type="molecule type" value="Genomic_DNA"/>
</dbReference>
<dbReference type="AlphaFoldDB" id="A0A0L8V5D8"/>
<evidence type="ECO:0000313" key="6">
    <source>
        <dbReference type="EMBL" id="KOH43639.1"/>
    </source>
</evidence>
<dbReference type="OrthoDB" id="1119500at2"/>
<gene>
    <name evidence="6" type="ORF">NC99_35590</name>
</gene>
<dbReference type="Proteomes" id="UP000036958">
    <property type="component" value="Unassembled WGS sequence"/>
</dbReference>
<name>A0A0L8V5D8_9BACT</name>
<keyword evidence="7" id="KW-1185">Reference proteome</keyword>
<dbReference type="PANTHER" id="PTHR43133">
    <property type="entry name" value="RNA POLYMERASE ECF-TYPE SIGMA FACTO"/>
    <property type="match status" value="1"/>
</dbReference>
<dbReference type="SUPFAM" id="SSF88659">
    <property type="entry name" value="Sigma3 and sigma4 domains of RNA polymerase sigma factors"/>
    <property type="match status" value="1"/>
</dbReference>
<dbReference type="InterPro" id="IPR036388">
    <property type="entry name" value="WH-like_DNA-bd_sf"/>
</dbReference>
<proteinExistence type="inferred from homology"/>
<dbReference type="InterPro" id="IPR014284">
    <property type="entry name" value="RNA_pol_sigma-70_dom"/>
</dbReference>
<dbReference type="InterPro" id="IPR013325">
    <property type="entry name" value="RNA_pol_sigma_r2"/>
</dbReference>
<dbReference type="InterPro" id="IPR000792">
    <property type="entry name" value="Tscrpt_reg_LuxR_C"/>
</dbReference>
<dbReference type="SMART" id="SM00421">
    <property type="entry name" value="HTH_LUXR"/>
    <property type="match status" value="1"/>
</dbReference>
<dbReference type="InterPro" id="IPR013324">
    <property type="entry name" value="RNA_pol_sigma_r3/r4-like"/>
</dbReference>
<dbReference type="InterPro" id="IPR007627">
    <property type="entry name" value="RNA_pol_sigma70_r2"/>
</dbReference>
<feature type="domain" description="HTH luxR-type" evidence="5">
    <location>
        <begin position="122"/>
        <end position="181"/>
    </location>
</feature>
<evidence type="ECO:0000256" key="3">
    <source>
        <dbReference type="ARBA" id="ARBA00023082"/>
    </source>
</evidence>
<dbReference type="InterPro" id="IPR039425">
    <property type="entry name" value="RNA_pol_sigma-70-like"/>
</dbReference>
<dbReference type="Pfam" id="PF04542">
    <property type="entry name" value="Sigma70_r2"/>
    <property type="match status" value="1"/>
</dbReference>
<dbReference type="Pfam" id="PF08281">
    <property type="entry name" value="Sigma70_r4_2"/>
    <property type="match status" value="1"/>
</dbReference>
<evidence type="ECO:0000256" key="4">
    <source>
        <dbReference type="ARBA" id="ARBA00023163"/>
    </source>
</evidence>
<keyword evidence="3" id="KW-0731">Sigma factor</keyword>
<evidence type="ECO:0000259" key="5">
    <source>
        <dbReference type="SMART" id="SM00421"/>
    </source>
</evidence>
<keyword evidence="4" id="KW-0804">Transcription</keyword>
<dbReference type="NCBIfam" id="TIGR02985">
    <property type="entry name" value="Sig70_bacteroi1"/>
    <property type="match status" value="1"/>
</dbReference>
<dbReference type="SUPFAM" id="SSF88946">
    <property type="entry name" value="Sigma2 domain of RNA polymerase sigma factors"/>
    <property type="match status" value="1"/>
</dbReference>
<organism evidence="6 7">
    <name type="scientific">Sunxiuqinia dokdonensis</name>
    <dbReference type="NCBI Taxonomy" id="1409788"/>
    <lineage>
        <taxon>Bacteria</taxon>
        <taxon>Pseudomonadati</taxon>
        <taxon>Bacteroidota</taxon>
        <taxon>Bacteroidia</taxon>
        <taxon>Marinilabiliales</taxon>
        <taxon>Prolixibacteraceae</taxon>
        <taxon>Sunxiuqinia</taxon>
    </lineage>
</organism>
<dbReference type="PANTHER" id="PTHR43133:SF46">
    <property type="entry name" value="RNA POLYMERASE SIGMA-70 FACTOR ECF SUBFAMILY"/>
    <property type="match status" value="1"/>
</dbReference>
<sequence>MDNFNWNKIKSGDKQAFRMLFDEYYSSLCLYANSAIGDLAISQDIVSDCFVRIWERKETIDIKSSVKNYLLLAVRNNIYSYLRSPENRKTDIDTVIKGLEDTPIEEYDLEKDETILQVYKLIEELPEQRKKILELAAFKGMSYKEIAEMLDISVNTVKTQMSRAYLFLRDRLGNNHLLLWLFFKKNKIN</sequence>
<dbReference type="InterPro" id="IPR014327">
    <property type="entry name" value="RNA_pol_sigma70_bacteroid"/>
</dbReference>